<dbReference type="Proteomes" id="UP000288805">
    <property type="component" value="Unassembled WGS sequence"/>
</dbReference>
<feature type="region of interest" description="Disordered" evidence="1">
    <location>
        <begin position="1"/>
        <end position="24"/>
    </location>
</feature>
<dbReference type="PANTHER" id="PTHR11439">
    <property type="entry name" value="GAG-POL-RELATED RETROTRANSPOSON"/>
    <property type="match status" value="1"/>
</dbReference>
<dbReference type="InterPro" id="IPR043502">
    <property type="entry name" value="DNA/RNA_pol_sf"/>
</dbReference>
<dbReference type="InterPro" id="IPR013103">
    <property type="entry name" value="RVT_2"/>
</dbReference>
<protein>
    <submittedName>
        <fullName evidence="3">Putative mitochondrial protein</fullName>
    </submittedName>
</protein>
<sequence length="500" mass="56457">MFRARVQSSLMDSGSNVPSTSNSLSFLPSPHSHIFPSSSPSSSVSPPHTTPIIPTDHDFSIPLDTPSDINSPVSSSPSNILEPSSSAPTCSTSSYHVVTRSETGHLRLRTYPDFHLYYSTRHPFRALHVGVIISEPCSYAQAAVILEWNLAMECEFQALLKNETWTLYPCPPDKNVVSSKWVFKSQRLVAVGYLQRSGIDFFDTFNPVIKPSIVHMVLALAVSFNWDIQQLDVFNAFLHGILDEEVYMVQPKGFEDPTNPQFVCTKLSKFDGDPLLDPSEYRHTVGALQYITLTRPDITYFVNQLCQHKQAPTIAHWTGAKHVLRYLKNTLHFGLFYKLDSFAINAYCDSNWAGDPNDRRSTCGYGMFVGPNLISWSAKKQLVVSKSSTDAEYRCMALVTTEHIEVDYHFMCEKVAHQDIILEHISTSIQPAHIFTKGHTTDRFCFLRDKLAIYDLPASLWGNVSDNDNDNDHSNIQENSSQRLPLVTTLDFLRFDMIRM</sequence>
<gene>
    <name evidence="3" type="primary">AtMg00810_11</name>
    <name evidence="3" type="ORF">CK203_084824</name>
</gene>
<evidence type="ECO:0000313" key="3">
    <source>
        <dbReference type="EMBL" id="RVW15044.1"/>
    </source>
</evidence>
<comment type="caution">
    <text evidence="3">The sequence shown here is derived from an EMBL/GenBank/DDBJ whole genome shotgun (WGS) entry which is preliminary data.</text>
</comment>
<reference evidence="3 4" key="1">
    <citation type="journal article" date="2018" name="PLoS Genet.">
        <title>Population sequencing reveals clonal diversity and ancestral inbreeding in the grapevine cultivar Chardonnay.</title>
        <authorList>
            <person name="Roach M.J."/>
            <person name="Johnson D.L."/>
            <person name="Bohlmann J."/>
            <person name="van Vuuren H.J."/>
            <person name="Jones S.J."/>
            <person name="Pretorius I.S."/>
            <person name="Schmidt S.A."/>
            <person name="Borneman A.R."/>
        </authorList>
    </citation>
    <scope>NUCLEOTIDE SEQUENCE [LARGE SCALE GENOMIC DNA]</scope>
    <source>
        <strain evidence="4">cv. Chardonnay</strain>
        <tissue evidence="3">Leaf</tissue>
    </source>
</reference>
<dbReference type="EMBL" id="QGNW01002606">
    <property type="protein sequence ID" value="RVW15044.1"/>
    <property type="molecule type" value="Genomic_DNA"/>
</dbReference>
<accession>A0A438BVN5</accession>
<dbReference type="PANTHER" id="PTHR11439:SF500">
    <property type="entry name" value="RNA-DIRECTED DNA POLYMERASE"/>
    <property type="match status" value="1"/>
</dbReference>
<feature type="region of interest" description="Disordered" evidence="1">
    <location>
        <begin position="37"/>
        <end position="87"/>
    </location>
</feature>
<dbReference type="SUPFAM" id="SSF56672">
    <property type="entry name" value="DNA/RNA polymerases"/>
    <property type="match status" value="1"/>
</dbReference>
<evidence type="ECO:0000256" key="1">
    <source>
        <dbReference type="SAM" id="MobiDB-lite"/>
    </source>
</evidence>
<evidence type="ECO:0000259" key="2">
    <source>
        <dbReference type="Pfam" id="PF07727"/>
    </source>
</evidence>
<dbReference type="Pfam" id="PF07727">
    <property type="entry name" value="RVT_2"/>
    <property type="match status" value="1"/>
</dbReference>
<name>A0A438BVN5_VITVI</name>
<dbReference type="CDD" id="cd09272">
    <property type="entry name" value="RNase_HI_RT_Ty1"/>
    <property type="match status" value="1"/>
</dbReference>
<dbReference type="AlphaFoldDB" id="A0A438BVN5"/>
<feature type="domain" description="Reverse transcriptase Ty1/copia-type" evidence="2">
    <location>
        <begin position="162"/>
        <end position="264"/>
    </location>
</feature>
<proteinExistence type="predicted"/>
<feature type="compositionally biased region" description="Low complexity" evidence="1">
    <location>
        <begin position="66"/>
        <end position="87"/>
    </location>
</feature>
<evidence type="ECO:0000313" key="4">
    <source>
        <dbReference type="Proteomes" id="UP000288805"/>
    </source>
</evidence>
<feature type="compositionally biased region" description="Low complexity" evidence="1">
    <location>
        <begin position="37"/>
        <end position="54"/>
    </location>
</feature>
<organism evidence="3 4">
    <name type="scientific">Vitis vinifera</name>
    <name type="common">Grape</name>
    <dbReference type="NCBI Taxonomy" id="29760"/>
    <lineage>
        <taxon>Eukaryota</taxon>
        <taxon>Viridiplantae</taxon>
        <taxon>Streptophyta</taxon>
        <taxon>Embryophyta</taxon>
        <taxon>Tracheophyta</taxon>
        <taxon>Spermatophyta</taxon>
        <taxon>Magnoliopsida</taxon>
        <taxon>eudicotyledons</taxon>
        <taxon>Gunneridae</taxon>
        <taxon>Pentapetalae</taxon>
        <taxon>rosids</taxon>
        <taxon>Vitales</taxon>
        <taxon>Vitaceae</taxon>
        <taxon>Viteae</taxon>
        <taxon>Vitis</taxon>
    </lineage>
</organism>